<evidence type="ECO:0000256" key="5">
    <source>
        <dbReference type="ARBA" id="ARBA00023242"/>
    </source>
</evidence>
<evidence type="ECO:0000256" key="3">
    <source>
        <dbReference type="ARBA" id="ARBA00023125"/>
    </source>
</evidence>
<evidence type="ECO:0000256" key="6">
    <source>
        <dbReference type="ARBA" id="ARBA00024343"/>
    </source>
</evidence>
<dbReference type="InterPro" id="IPR036955">
    <property type="entry name" value="AP2/ERF_dom_sf"/>
</dbReference>
<feature type="region of interest" description="Disordered" evidence="7">
    <location>
        <begin position="181"/>
        <end position="209"/>
    </location>
</feature>
<dbReference type="InterPro" id="IPR044808">
    <property type="entry name" value="ERF_plant"/>
</dbReference>
<keyword evidence="2" id="KW-0805">Transcription regulation</keyword>
<dbReference type="CDD" id="cd00018">
    <property type="entry name" value="AP2"/>
    <property type="match status" value="1"/>
</dbReference>
<feature type="region of interest" description="Disordered" evidence="7">
    <location>
        <begin position="60"/>
        <end position="98"/>
    </location>
</feature>
<feature type="domain" description="AP2/ERF" evidence="8">
    <location>
        <begin position="95"/>
        <end position="153"/>
    </location>
</feature>
<organism evidence="9 10">
    <name type="scientific">Erythroxylum novogranatense</name>
    <dbReference type="NCBI Taxonomy" id="1862640"/>
    <lineage>
        <taxon>Eukaryota</taxon>
        <taxon>Viridiplantae</taxon>
        <taxon>Streptophyta</taxon>
        <taxon>Embryophyta</taxon>
        <taxon>Tracheophyta</taxon>
        <taxon>Spermatophyta</taxon>
        <taxon>Magnoliopsida</taxon>
        <taxon>eudicotyledons</taxon>
        <taxon>Gunneridae</taxon>
        <taxon>Pentapetalae</taxon>
        <taxon>rosids</taxon>
        <taxon>fabids</taxon>
        <taxon>Malpighiales</taxon>
        <taxon>Erythroxylaceae</taxon>
        <taxon>Erythroxylum</taxon>
    </lineage>
</organism>
<dbReference type="PANTHER" id="PTHR31190">
    <property type="entry name" value="DNA-BINDING DOMAIN"/>
    <property type="match status" value="1"/>
</dbReference>
<evidence type="ECO:0000313" key="9">
    <source>
        <dbReference type="EMBL" id="KAJ8749580.1"/>
    </source>
</evidence>
<dbReference type="Pfam" id="PF00847">
    <property type="entry name" value="AP2"/>
    <property type="match status" value="1"/>
</dbReference>
<accession>A0AAV8SC79</accession>
<name>A0AAV8SC79_9ROSI</name>
<comment type="similarity">
    <text evidence="6">Belongs to the AP2/ERF transcription factor family. ERF subfamily.</text>
</comment>
<dbReference type="SUPFAM" id="SSF54171">
    <property type="entry name" value="DNA-binding domain"/>
    <property type="match status" value="1"/>
</dbReference>
<keyword evidence="4" id="KW-0804">Transcription</keyword>
<dbReference type="FunFam" id="3.30.730.10:FF:000001">
    <property type="entry name" value="Ethylene-responsive transcription factor 2"/>
    <property type="match status" value="1"/>
</dbReference>
<evidence type="ECO:0000256" key="7">
    <source>
        <dbReference type="SAM" id="MobiDB-lite"/>
    </source>
</evidence>
<keyword evidence="10" id="KW-1185">Reference proteome</keyword>
<evidence type="ECO:0000259" key="8">
    <source>
        <dbReference type="PROSITE" id="PS51032"/>
    </source>
</evidence>
<evidence type="ECO:0000256" key="1">
    <source>
        <dbReference type="ARBA" id="ARBA00004123"/>
    </source>
</evidence>
<dbReference type="InterPro" id="IPR001471">
    <property type="entry name" value="AP2/ERF_dom"/>
</dbReference>
<gene>
    <name evidence="9" type="ORF">K2173_026229</name>
</gene>
<dbReference type="AlphaFoldDB" id="A0AAV8SC79"/>
<dbReference type="PRINTS" id="PR00367">
    <property type="entry name" value="ETHRSPELEMNT"/>
</dbReference>
<proteinExistence type="inferred from homology"/>
<comment type="caution">
    <text evidence="9">The sequence shown here is derived from an EMBL/GenBank/DDBJ whole genome shotgun (WGS) entry which is preliminary data.</text>
</comment>
<sequence>MEPSFHFQNHLKTEASQESSFCSLDSFTWDDLLSYHSVLPFDTNDSEEMVLLNVLAEGANKESSGSNSMSESKERGEEVTSNSNQNHQSSKKEKSYRGVRKRPWGKYAAEIRDSTRNGVRVWLGTFDSAEAAALVYDQAAFSMRGSTAVLNFPMDMVRDSLQEIKCKSEEGCSPVAALKRRHSVRRKTASRKGKGKEAKGSSGRPQNVVELEDLGAEYLEELLNSCEGVNPW</sequence>
<dbReference type="EMBL" id="JAIWQS010000012">
    <property type="protein sequence ID" value="KAJ8749580.1"/>
    <property type="molecule type" value="Genomic_DNA"/>
</dbReference>
<keyword evidence="5" id="KW-0539">Nucleus</keyword>
<dbReference type="PROSITE" id="PS51032">
    <property type="entry name" value="AP2_ERF"/>
    <property type="match status" value="1"/>
</dbReference>
<evidence type="ECO:0000256" key="4">
    <source>
        <dbReference type="ARBA" id="ARBA00023163"/>
    </source>
</evidence>
<dbReference type="PANTHER" id="PTHR31190:SF72">
    <property type="entry name" value="AP2 DOMAIN CONTAINING PROTEIN, EXPRESSED"/>
    <property type="match status" value="1"/>
</dbReference>
<dbReference type="GO" id="GO:0005634">
    <property type="term" value="C:nucleus"/>
    <property type="evidence" value="ECO:0007669"/>
    <property type="project" value="UniProtKB-SubCell"/>
</dbReference>
<dbReference type="Proteomes" id="UP001159364">
    <property type="component" value="Linkage Group LG12"/>
</dbReference>
<evidence type="ECO:0000313" key="10">
    <source>
        <dbReference type="Proteomes" id="UP001159364"/>
    </source>
</evidence>
<dbReference type="SMART" id="SM00380">
    <property type="entry name" value="AP2"/>
    <property type="match status" value="1"/>
</dbReference>
<evidence type="ECO:0000256" key="2">
    <source>
        <dbReference type="ARBA" id="ARBA00023015"/>
    </source>
</evidence>
<dbReference type="GO" id="GO:0003700">
    <property type="term" value="F:DNA-binding transcription factor activity"/>
    <property type="evidence" value="ECO:0007669"/>
    <property type="project" value="InterPro"/>
</dbReference>
<comment type="subcellular location">
    <subcellularLocation>
        <location evidence="1">Nucleus</location>
    </subcellularLocation>
</comment>
<protein>
    <recommendedName>
        <fullName evidence="8">AP2/ERF domain-containing protein</fullName>
    </recommendedName>
</protein>
<reference evidence="9 10" key="1">
    <citation type="submission" date="2021-09" db="EMBL/GenBank/DDBJ databases">
        <title>Genomic insights and catalytic innovation underlie evolution of tropane alkaloids biosynthesis.</title>
        <authorList>
            <person name="Wang Y.-J."/>
            <person name="Tian T."/>
            <person name="Huang J.-P."/>
            <person name="Huang S.-X."/>
        </authorList>
    </citation>
    <scope>NUCLEOTIDE SEQUENCE [LARGE SCALE GENOMIC DNA]</scope>
    <source>
        <strain evidence="9">KIB-2018</strain>
        <tissue evidence="9">Leaf</tissue>
    </source>
</reference>
<feature type="compositionally biased region" description="Basic residues" evidence="7">
    <location>
        <begin position="181"/>
        <end position="194"/>
    </location>
</feature>
<keyword evidence="3" id="KW-0238">DNA-binding</keyword>
<dbReference type="GO" id="GO:0003677">
    <property type="term" value="F:DNA binding"/>
    <property type="evidence" value="ECO:0007669"/>
    <property type="project" value="UniProtKB-KW"/>
</dbReference>
<feature type="compositionally biased region" description="Low complexity" evidence="7">
    <location>
        <begin position="61"/>
        <end position="70"/>
    </location>
</feature>
<dbReference type="InterPro" id="IPR016177">
    <property type="entry name" value="DNA-bd_dom_sf"/>
</dbReference>
<dbReference type="GO" id="GO:0009873">
    <property type="term" value="P:ethylene-activated signaling pathway"/>
    <property type="evidence" value="ECO:0007669"/>
    <property type="project" value="InterPro"/>
</dbReference>
<dbReference type="Gene3D" id="3.30.730.10">
    <property type="entry name" value="AP2/ERF domain"/>
    <property type="match status" value="1"/>
</dbReference>